<dbReference type="InterPro" id="IPR039426">
    <property type="entry name" value="TonB-dep_rcpt-like"/>
</dbReference>
<evidence type="ECO:0000256" key="3">
    <source>
        <dbReference type="ARBA" id="ARBA00022452"/>
    </source>
</evidence>
<dbReference type="Proteomes" id="UP000199421">
    <property type="component" value="Unassembled WGS sequence"/>
</dbReference>
<dbReference type="NCBIfam" id="TIGR04056">
    <property type="entry name" value="OMP_RagA_SusC"/>
    <property type="match status" value="1"/>
</dbReference>
<dbReference type="PROSITE" id="PS52016">
    <property type="entry name" value="TONB_DEPENDENT_REC_3"/>
    <property type="match status" value="1"/>
</dbReference>
<evidence type="ECO:0000256" key="2">
    <source>
        <dbReference type="ARBA" id="ARBA00022448"/>
    </source>
</evidence>
<keyword evidence="2 7" id="KW-0813">Transport</keyword>
<dbReference type="Pfam" id="PF13715">
    <property type="entry name" value="CarbopepD_reg_2"/>
    <property type="match status" value="1"/>
</dbReference>
<dbReference type="GO" id="GO:0009279">
    <property type="term" value="C:cell outer membrane"/>
    <property type="evidence" value="ECO:0007669"/>
    <property type="project" value="UniProtKB-SubCell"/>
</dbReference>
<reference evidence="11" key="1">
    <citation type="submission" date="2016-10" db="EMBL/GenBank/DDBJ databases">
        <authorList>
            <person name="Varghese N."/>
            <person name="Submissions S."/>
        </authorList>
    </citation>
    <scope>NUCLEOTIDE SEQUENCE [LARGE SCALE GENOMIC DNA]</scope>
    <source>
        <strain evidence="11">DSM 18733</strain>
    </source>
</reference>
<comment type="similarity">
    <text evidence="7">Belongs to the TonB-dependent receptor family.</text>
</comment>
<dbReference type="InterPro" id="IPR012910">
    <property type="entry name" value="Plug_dom"/>
</dbReference>
<dbReference type="SUPFAM" id="SSF49464">
    <property type="entry name" value="Carboxypeptidase regulatory domain-like"/>
    <property type="match status" value="1"/>
</dbReference>
<feature type="chain" id="PRO_5011525323" evidence="8">
    <location>
        <begin position="23"/>
        <end position="1168"/>
    </location>
</feature>
<dbReference type="STRING" id="407022.SAMN05661044_00685"/>
<keyword evidence="6 7" id="KW-0998">Cell outer membrane</keyword>
<dbReference type="Pfam" id="PF07715">
    <property type="entry name" value="Plug"/>
    <property type="match status" value="1"/>
</dbReference>
<keyword evidence="5 7" id="KW-0472">Membrane</keyword>
<sequence>MSYKFLTSLMFLALPLTHGLIAQTIPPGKRLVSYKSNNITLSEFFEVIDKQTDVAPFVNHEQVNLDEVIQVNFDQEPLDNVLLSILKGRGVYWGYYTDNFLIKTTTTPLGNRLVNCRRKNIRLADFFAIVYKQTGLQAFYNDELLSSDERLNVDFKDVPLDLVLSWLLSDRQLTWRYREEAETFPIIPQWPRTSDSEPLPSVMSRTVIGKVVNGAGIPLEGVGVMVKNGLKGTYTDKEGKFNLAGIPFGVRLLVRQSGFKVQELADYPDSVFVRMEELIAPLKEVRVRGFLRTLLTGSTSGIRAEEIAAQPNSNVLSALQGRIPGLFLSQTTGLPGGGFKIRLRGKNSIDSDSDPLILVDGIPYPSASFNENLLNLVGSGSGMGANVAASPLNMLSINDIASVDILKDADATAIYGSQGANGVILITSKLPQPGSNGLRVNYNAGIGRASRFISYLNTPEYLRMRHEGISNDGSMPGKGDYDLLRWDTTRYTDWQKEMIGGAAAIREASVELQGGRELAAYRVSGMFREEGTVYPSADFKYRKGGARVQVNLSSGDQRLKVAISGNFIADRNRLPQTDLTILSNTPPNTPLVYDRNGNLNFEDSTFFNPYGQLLRTYTSKSQQLGSYLKVSAEPLPNLTFRSTFGVNSVQQNDVQVNPVKAFNPASGVDSGYSYFSATQYRNWLADLQIGWKAVAGQEQFHLLMGIKFQGEGQVRKTYMGLGYGADAELSDTAAAAVVNPMLSIDNYDRFQSLYGRIEYRHANKYLVSLTGSRDGSTRLSQGRRFAYFGAVGLGWIFSREPWLRSSKLISFGKLRASIGRTGNDRYLRDYDKGTYIQAPDANLQWGMDRYGLPVYSWEKISKREVGLDVGLKEDRVMVTINYYHNRSKNQLLTLQVPAYPEDRYVPINHGAIVENKGWELDIEASLIKKDKFGWTTNVNVTLPKNRLVGFPHLDRTNYRFHYQEGMPLDMVMGFHLLGVDSKAGIYQFADAGNDGISLEDYNYGKALGPTVYGGVQHHFIYGNMELSMLFRFVRQQNYDYRFSQQPPGMMNNQPSDVLGRWQRTGDLAGWQRYTASYSSAAGLAYGQAMRSDRQISDASYIRLQSVSLSYSLPQKFMERIRIKSGKLYLQGLNLFTITGYPGRDPETTASAEVYPSLRTITAGLQISL</sequence>
<name>A0A1H7IKH8_OLID1</name>
<protein>
    <submittedName>
        <fullName evidence="10">TonB-linked outer membrane protein, SusC/RagA family</fullName>
    </submittedName>
</protein>
<dbReference type="NCBIfam" id="TIGR04057">
    <property type="entry name" value="SusC_RagA_signa"/>
    <property type="match status" value="1"/>
</dbReference>
<keyword evidence="4 7" id="KW-0812">Transmembrane</keyword>
<dbReference type="Gene3D" id="2.40.170.20">
    <property type="entry name" value="TonB-dependent receptor, beta-barrel domain"/>
    <property type="match status" value="1"/>
</dbReference>
<dbReference type="EMBL" id="FOAF01000001">
    <property type="protein sequence ID" value="SEK61225.1"/>
    <property type="molecule type" value="Genomic_DNA"/>
</dbReference>
<evidence type="ECO:0000259" key="9">
    <source>
        <dbReference type="Pfam" id="PF07715"/>
    </source>
</evidence>
<evidence type="ECO:0000256" key="7">
    <source>
        <dbReference type="PROSITE-ProRule" id="PRU01360"/>
    </source>
</evidence>
<evidence type="ECO:0000256" key="6">
    <source>
        <dbReference type="ARBA" id="ARBA00023237"/>
    </source>
</evidence>
<evidence type="ECO:0000313" key="11">
    <source>
        <dbReference type="Proteomes" id="UP000199421"/>
    </source>
</evidence>
<comment type="subcellular location">
    <subcellularLocation>
        <location evidence="1 7">Cell outer membrane</location>
        <topology evidence="1 7">Multi-pass membrane protein</topology>
    </subcellularLocation>
</comment>
<evidence type="ECO:0000256" key="5">
    <source>
        <dbReference type="ARBA" id="ARBA00023136"/>
    </source>
</evidence>
<evidence type="ECO:0000256" key="8">
    <source>
        <dbReference type="SAM" id="SignalP"/>
    </source>
</evidence>
<feature type="signal peptide" evidence="8">
    <location>
        <begin position="1"/>
        <end position="22"/>
    </location>
</feature>
<dbReference type="InterPro" id="IPR023996">
    <property type="entry name" value="TonB-dep_OMP_SusC/RagA"/>
</dbReference>
<organism evidence="10 11">
    <name type="scientific">Olivibacter domesticus</name>
    <name type="common">Pseudosphingobacterium domesticum</name>
    <dbReference type="NCBI Taxonomy" id="407022"/>
    <lineage>
        <taxon>Bacteria</taxon>
        <taxon>Pseudomonadati</taxon>
        <taxon>Bacteroidota</taxon>
        <taxon>Sphingobacteriia</taxon>
        <taxon>Sphingobacteriales</taxon>
        <taxon>Sphingobacteriaceae</taxon>
        <taxon>Olivibacter</taxon>
    </lineage>
</organism>
<gene>
    <name evidence="10" type="ORF">SAMN05661044_00685</name>
</gene>
<dbReference type="InterPro" id="IPR036942">
    <property type="entry name" value="Beta-barrel_TonB_sf"/>
</dbReference>
<dbReference type="OrthoDB" id="9768177at2"/>
<dbReference type="InterPro" id="IPR023997">
    <property type="entry name" value="TonB-dep_OMP_SusC/RagA_CS"/>
</dbReference>
<dbReference type="SUPFAM" id="SSF56935">
    <property type="entry name" value="Porins"/>
    <property type="match status" value="1"/>
</dbReference>
<evidence type="ECO:0000256" key="1">
    <source>
        <dbReference type="ARBA" id="ARBA00004571"/>
    </source>
</evidence>
<feature type="domain" description="TonB-dependent receptor plug" evidence="9">
    <location>
        <begin position="296"/>
        <end position="423"/>
    </location>
</feature>
<dbReference type="InterPro" id="IPR008969">
    <property type="entry name" value="CarboxyPept-like_regulatory"/>
</dbReference>
<proteinExistence type="inferred from homology"/>
<dbReference type="Gene3D" id="2.170.130.10">
    <property type="entry name" value="TonB-dependent receptor, plug domain"/>
    <property type="match status" value="1"/>
</dbReference>
<accession>A0A1H7IKH8</accession>
<dbReference type="AlphaFoldDB" id="A0A1H7IKH8"/>
<dbReference type="InterPro" id="IPR037066">
    <property type="entry name" value="Plug_dom_sf"/>
</dbReference>
<keyword evidence="3 7" id="KW-1134">Transmembrane beta strand</keyword>
<keyword evidence="11" id="KW-1185">Reference proteome</keyword>
<evidence type="ECO:0000256" key="4">
    <source>
        <dbReference type="ARBA" id="ARBA00022692"/>
    </source>
</evidence>
<evidence type="ECO:0000313" key="10">
    <source>
        <dbReference type="EMBL" id="SEK61225.1"/>
    </source>
</evidence>
<keyword evidence="8" id="KW-0732">Signal</keyword>